<reference evidence="18" key="1">
    <citation type="submission" date="2021-11" db="EMBL/GenBank/DDBJ databases">
        <authorList>
            <consortium name="Genoscope - CEA"/>
            <person name="William W."/>
        </authorList>
    </citation>
    <scope>NUCLEOTIDE SEQUENCE</scope>
</reference>
<dbReference type="AlphaFoldDB" id="A0A8J2SKK8"/>
<dbReference type="EMBL" id="CAKKNE010000002">
    <property type="protein sequence ID" value="CAH0368179.1"/>
    <property type="molecule type" value="Genomic_DNA"/>
</dbReference>
<dbReference type="OrthoDB" id="1732493at2759"/>
<dbReference type="InterPro" id="IPR011009">
    <property type="entry name" value="Kinase-like_dom_sf"/>
</dbReference>
<evidence type="ECO:0000313" key="19">
    <source>
        <dbReference type="Proteomes" id="UP000789595"/>
    </source>
</evidence>
<keyword evidence="5 14" id="KW-0547">Nucleotide-binding</keyword>
<evidence type="ECO:0000256" key="10">
    <source>
        <dbReference type="ARBA" id="ARBA00041902"/>
    </source>
</evidence>
<evidence type="ECO:0000256" key="3">
    <source>
        <dbReference type="ARBA" id="ARBA00022527"/>
    </source>
</evidence>
<evidence type="ECO:0000256" key="8">
    <source>
        <dbReference type="ARBA" id="ARBA00038543"/>
    </source>
</evidence>
<evidence type="ECO:0000259" key="17">
    <source>
        <dbReference type="PROSITE" id="PS50011"/>
    </source>
</evidence>
<dbReference type="SMART" id="SM00220">
    <property type="entry name" value="S_TKc"/>
    <property type="match status" value="1"/>
</dbReference>
<evidence type="ECO:0000256" key="13">
    <source>
        <dbReference type="ARBA" id="ARBA00048367"/>
    </source>
</evidence>
<dbReference type="Pfam" id="PF00069">
    <property type="entry name" value="Pkinase"/>
    <property type="match status" value="1"/>
</dbReference>
<name>A0A8J2SKK8_9STRA</name>
<evidence type="ECO:0000256" key="4">
    <source>
        <dbReference type="ARBA" id="ARBA00022679"/>
    </source>
</evidence>
<evidence type="ECO:0000256" key="6">
    <source>
        <dbReference type="ARBA" id="ARBA00022777"/>
    </source>
</evidence>
<dbReference type="GO" id="GO:0005634">
    <property type="term" value="C:nucleus"/>
    <property type="evidence" value="ECO:0007669"/>
    <property type="project" value="TreeGrafter"/>
</dbReference>
<dbReference type="SUPFAM" id="SSF56112">
    <property type="entry name" value="Protein kinase-like (PK-like)"/>
    <property type="match status" value="1"/>
</dbReference>
<sequence>MSSLADDDCKSETYAEDHSPALQEDILEGCGEAPEVPGSGIGDLPDKRRFELRRNVGGGAFGDVHEGFCRLTQARVAVKLARLSGVPGAERDDGESVPKGLLREIWCLRELVGVEHVTQYVAHFPRGPNIAIVLEFCATDLKSVMDVRKAPLDAPVARAWTRMALLGLREIHARALCHRDVKPSNLMITDAGVLKVGDFGQARPLVAKEGEKSDFSHQISTRWYRSPELLFGARSYTTAIDLWAVGVVLAEILHAYVLFEGRSDIEQLLVVFKKMGSPTAERFPSAAATPDFPKICFKAMEPLPLAEVCPRADAAALELIGTILVLEPTRRATAAEALGARFFEGPDAPRVDLATLALSTAAACDAKRSAQVDSDEEDWNRGGWEGLG</sequence>
<comment type="caution">
    <text evidence="18">The sequence shown here is derived from an EMBL/GenBank/DDBJ whole genome shotgun (WGS) entry which is preliminary data.</text>
</comment>
<evidence type="ECO:0000256" key="7">
    <source>
        <dbReference type="ARBA" id="ARBA00022840"/>
    </source>
</evidence>
<evidence type="ECO:0000256" key="12">
    <source>
        <dbReference type="ARBA" id="ARBA00047811"/>
    </source>
</evidence>
<dbReference type="GO" id="GO:0005524">
    <property type="term" value="F:ATP binding"/>
    <property type="evidence" value="ECO:0007669"/>
    <property type="project" value="UniProtKB-UniRule"/>
</dbReference>
<dbReference type="PANTHER" id="PTHR24056">
    <property type="entry name" value="CELL DIVISION PROTEIN KINASE"/>
    <property type="match status" value="1"/>
</dbReference>
<keyword evidence="19" id="KW-1185">Reference proteome</keyword>
<dbReference type="PROSITE" id="PS00107">
    <property type="entry name" value="PROTEIN_KINASE_ATP"/>
    <property type="match status" value="1"/>
</dbReference>
<feature type="compositionally biased region" description="Basic and acidic residues" evidence="16">
    <location>
        <begin position="7"/>
        <end position="19"/>
    </location>
</feature>
<dbReference type="InterPro" id="IPR017441">
    <property type="entry name" value="Protein_kinase_ATP_BS"/>
</dbReference>
<keyword evidence="7 14" id="KW-0067">ATP-binding</keyword>
<organism evidence="18 19">
    <name type="scientific">Pelagomonas calceolata</name>
    <dbReference type="NCBI Taxonomy" id="35677"/>
    <lineage>
        <taxon>Eukaryota</taxon>
        <taxon>Sar</taxon>
        <taxon>Stramenopiles</taxon>
        <taxon>Ochrophyta</taxon>
        <taxon>Pelagophyceae</taxon>
        <taxon>Pelagomonadales</taxon>
        <taxon>Pelagomonadaceae</taxon>
        <taxon>Pelagomonas</taxon>
    </lineage>
</organism>
<dbReference type="EC" id="2.7.11.22" evidence="2"/>
<evidence type="ECO:0000256" key="2">
    <source>
        <dbReference type="ARBA" id="ARBA00012425"/>
    </source>
</evidence>
<keyword evidence="4" id="KW-0808">Transferase</keyword>
<comment type="similarity">
    <text evidence="1">Belongs to the protein kinase superfamily. CMGC Ser/Thr protein kinase family. CDC2/CDKX subfamily.</text>
</comment>
<keyword evidence="6" id="KW-0418">Kinase</keyword>
<evidence type="ECO:0000256" key="5">
    <source>
        <dbReference type="ARBA" id="ARBA00022741"/>
    </source>
</evidence>
<feature type="region of interest" description="Disordered" evidence="16">
    <location>
        <begin position="1"/>
        <end position="21"/>
    </location>
</feature>
<comment type="catalytic activity">
    <reaction evidence="13">
        <text>L-seryl-[protein] + ATP = O-phospho-L-seryl-[protein] + ADP + H(+)</text>
        <dbReference type="Rhea" id="RHEA:17989"/>
        <dbReference type="Rhea" id="RHEA-COMP:9863"/>
        <dbReference type="Rhea" id="RHEA-COMP:11604"/>
        <dbReference type="ChEBI" id="CHEBI:15378"/>
        <dbReference type="ChEBI" id="CHEBI:29999"/>
        <dbReference type="ChEBI" id="CHEBI:30616"/>
        <dbReference type="ChEBI" id="CHEBI:83421"/>
        <dbReference type="ChEBI" id="CHEBI:456216"/>
        <dbReference type="EC" id="2.7.11.22"/>
    </reaction>
</comment>
<evidence type="ECO:0000256" key="1">
    <source>
        <dbReference type="ARBA" id="ARBA00006485"/>
    </source>
</evidence>
<dbReference type="InterPro" id="IPR000719">
    <property type="entry name" value="Prot_kinase_dom"/>
</dbReference>
<evidence type="ECO:0000256" key="15">
    <source>
        <dbReference type="RuleBase" id="RU000304"/>
    </source>
</evidence>
<dbReference type="PANTHER" id="PTHR24056:SF171">
    <property type="entry name" value="CYCLIN-DEPENDENT KINASE 20"/>
    <property type="match status" value="1"/>
</dbReference>
<dbReference type="Proteomes" id="UP000789595">
    <property type="component" value="Unassembled WGS sequence"/>
</dbReference>
<evidence type="ECO:0000256" key="9">
    <source>
        <dbReference type="ARBA" id="ARBA00039612"/>
    </source>
</evidence>
<dbReference type="Gene3D" id="1.10.510.10">
    <property type="entry name" value="Transferase(Phosphotransferase) domain 1"/>
    <property type="match status" value="1"/>
</dbReference>
<dbReference type="Gene3D" id="3.30.200.20">
    <property type="entry name" value="Phosphorylase Kinase, domain 1"/>
    <property type="match status" value="1"/>
</dbReference>
<keyword evidence="3 15" id="KW-0723">Serine/threonine-protein kinase</keyword>
<dbReference type="InterPro" id="IPR050108">
    <property type="entry name" value="CDK"/>
</dbReference>
<dbReference type="FunFam" id="1.10.510.10:FF:000624">
    <property type="entry name" value="Mitogen-activated protein kinase"/>
    <property type="match status" value="1"/>
</dbReference>
<protein>
    <recommendedName>
        <fullName evidence="9">Cyclin-dependent kinase 2 homolog</fullName>
        <ecNumber evidence="2">2.7.11.22</ecNumber>
    </recommendedName>
    <alternativeName>
        <fullName evidence="10">Cell division control protein 2 homolog</fullName>
    </alternativeName>
    <alternativeName>
        <fullName evidence="11">cdc2-related kinase 2</fullName>
    </alternativeName>
</protein>
<evidence type="ECO:0000256" key="11">
    <source>
        <dbReference type="ARBA" id="ARBA00042858"/>
    </source>
</evidence>
<dbReference type="GO" id="GO:0004693">
    <property type="term" value="F:cyclin-dependent protein serine/threonine kinase activity"/>
    <property type="evidence" value="ECO:0007669"/>
    <property type="project" value="UniProtKB-EC"/>
</dbReference>
<accession>A0A8J2SKK8</accession>
<feature type="domain" description="Protein kinase" evidence="17">
    <location>
        <begin position="50"/>
        <end position="343"/>
    </location>
</feature>
<dbReference type="PROSITE" id="PS50011">
    <property type="entry name" value="PROTEIN_KINASE_DOM"/>
    <property type="match status" value="1"/>
</dbReference>
<proteinExistence type="inferred from homology"/>
<dbReference type="InterPro" id="IPR008271">
    <property type="entry name" value="Ser/Thr_kinase_AS"/>
</dbReference>
<gene>
    <name evidence="18" type="ORF">PECAL_2P12330</name>
</gene>
<evidence type="ECO:0000256" key="14">
    <source>
        <dbReference type="PROSITE-ProRule" id="PRU10141"/>
    </source>
</evidence>
<dbReference type="PROSITE" id="PS00108">
    <property type="entry name" value="PROTEIN_KINASE_ST"/>
    <property type="match status" value="1"/>
</dbReference>
<evidence type="ECO:0000313" key="18">
    <source>
        <dbReference type="EMBL" id="CAH0368179.1"/>
    </source>
</evidence>
<comment type="subunit">
    <text evidence="8">May form a complex composed of at least the catalytic subunit CRK2 and a cyclin.</text>
</comment>
<feature type="region of interest" description="Disordered" evidence="16">
    <location>
        <begin position="367"/>
        <end position="388"/>
    </location>
</feature>
<evidence type="ECO:0000256" key="16">
    <source>
        <dbReference type="SAM" id="MobiDB-lite"/>
    </source>
</evidence>
<feature type="binding site" evidence="14">
    <location>
        <position position="79"/>
    </location>
    <ligand>
        <name>ATP</name>
        <dbReference type="ChEBI" id="CHEBI:30616"/>
    </ligand>
</feature>
<comment type="catalytic activity">
    <reaction evidence="12">
        <text>L-threonyl-[protein] + ATP = O-phospho-L-threonyl-[protein] + ADP + H(+)</text>
        <dbReference type="Rhea" id="RHEA:46608"/>
        <dbReference type="Rhea" id="RHEA-COMP:11060"/>
        <dbReference type="Rhea" id="RHEA-COMP:11605"/>
        <dbReference type="ChEBI" id="CHEBI:15378"/>
        <dbReference type="ChEBI" id="CHEBI:30013"/>
        <dbReference type="ChEBI" id="CHEBI:30616"/>
        <dbReference type="ChEBI" id="CHEBI:61977"/>
        <dbReference type="ChEBI" id="CHEBI:456216"/>
        <dbReference type="EC" id="2.7.11.22"/>
    </reaction>
</comment>